<evidence type="ECO:0000256" key="1">
    <source>
        <dbReference type="ARBA" id="ARBA00022448"/>
    </source>
</evidence>
<dbReference type="GO" id="GO:0045053">
    <property type="term" value="P:protein retention in Golgi apparatus"/>
    <property type="evidence" value="ECO:0007669"/>
    <property type="project" value="TreeGrafter"/>
</dbReference>
<dbReference type="STRING" id="104452.A0A0L7LLH5"/>
<keyword evidence="4" id="KW-1185">Reference proteome</keyword>
<dbReference type="Pfam" id="PF12624">
    <property type="entry name" value="VPS13_N"/>
    <property type="match status" value="1"/>
</dbReference>
<accession>A0A0L7LLH5</accession>
<name>A0A0L7LLH5_OPEBR</name>
<keyword evidence="1" id="KW-0813">Transport</keyword>
<dbReference type="InterPro" id="IPR026847">
    <property type="entry name" value="VPS13"/>
</dbReference>
<feature type="domain" description="Chorein N-terminal" evidence="2">
    <location>
        <begin position="1"/>
        <end position="394"/>
    </location>
</feature>
<dbReference type="EMBL" id="JTDY01000735">
    <property type="protein sequence ID" value="KOB76061.1"/>
    <property type="molecule type" value="Genomic_DNA"/>
</dbReference>
<dbReference type="GO" id="GO:0006623">
    <property type="term" value="P:protein targeting to vacuole"/>
    <property type="evidence" value="ECO:0007669"/>
    <property type="project" value="TreeGrafter"/>
</dbReference>
<dbReference type="InterPro" id="IPR026854">
    <property type="entry name" value="VPS13_N"/>
</dbReference>
<sequence length="557" mass="61898">MLEGLVAWVLNNYLGKYVENLNTDQLSVALLSGKVELENLPLKKDALRHLGLPVEIKAGFIGKVQLQVPVRQIRSAPWLIAIEKLYLVAAPVNLDEWDPTVEAHYAHERKVALLDALEAQWRAETEAQTDAGYYATSYSSWLSYGTGLLANIVENLQLKVNDVHIRYEDSVTCDSAFACGLTVASLAAESCDSEWRRGFTLLAPDGCSFKLIELQQLAVYWDPMAVPSGMFASCNIAELTERMSPGGVTSHRYIVSPASARARVRRERTELPLRSRTRPRLAAYLTLDTVMLDLTSVRHETSFLSLLSCPSADLNRVECNPTKLKARRSRSPQAYAMFPRQYKEAVGCVVGLERVSRLREFRALRPAAPVRGHACEWWLYALACHYHHHPSARQSRQYVGICLSTLSNPAATLPPDKKAHKDEFEWRTPLHWWGWYGPAPVPAPTPAPAPTSAASTPGDLEEEILDVIADSLDNNTLLKRDTVFGKFEFVELHFSGVQACVESRPRGASHALRVSLGAVSLRDRVTRHTLFPIVCAPQVAYSLGSSSRSGLTQLIDD</sequence>
<comment type="caution">
    <text evidence="3">The sequence shown here is derived from an EMBL/GenBank/DDBJ whole genome shotgun (WGS) entry which is preliminary data.</text>
</comment>
<evidence type="ECO:0000259" key="2">
    <source>
        <dbReference type="Pfam" id="PF12624"/>
    </source>
</evidence>
<reference evidence="3 4" key="1">
    <citation type="journal article" date="2015" name="Genome Biol. Evol.">
        <title>The genome of winter moth (Operophtera brumata) provides a genomic perspective on sexual dimorphism and phenology.</title>
        <authorList>
            <person name="Derks M.F."/>
            <person name="Smit S."/>
            <person name="Salis L."/>
            <person name="Schijlen E."/>
            <person name="Bossers A."/>
            <person name="Mateman C."/>
            <person name="Pijl A.S."/>
            <person name="de Ridder D."/>
            <person name="Groenen M.A."/>
            <person name="Visser M.E."/>
            <person name="Megens H.J."/>
        </authorList>
    </citation>
    <scope>NUCLEOTIDE SEQUENCE [LARGE SCALE GENOMIC DNA]</scope>
    <source>
        <strain evidence="3">WM2013NL</strain>
        <tissue evidence="3">Head and thorax</tissue>
    </source>
</reference>
<dbReference type="AlphaFoldDB" id="A0A0L7LLH5"/>
<protein>
    <submittedName>
        <fullName evidence="3">Vacuolar protein sorting-associated protein 13D</fullName>
    </submittedName>
</protein>
<gene>
    <name evidence="3" type="ORF">OBRU01_06386</name>
</gene>
<organism evidence="3 4">
    <name type="scientific">Operophtera brumata</name>
    <name type="common">Winter moth</name>
    <name type="synonym">Phalaena brumata</name>
    <dbReference type="NCBI Taxonomy" id="104452"/>
    <lineage>
        <taxon>Eukaryota</taxon>
        <taxon>Metazoa</taxon>
        <taxon>Ecdysozoa</taxon>
        <taxon>Arthropoda</taxon>
        <taxon>Hexapoda</taxon>
        <taxon>Insecta</taxon>
        <taxon>Pterygota</taxon>
        <taxon>Neoptera</taxon>
        <taxon>Endopterygota</taxon>
        <taxon>Lepidoptera</taxon>
        <taxon>Glossata</taxon>
        <taxon>Ditrysia</taxon>
        <taxon>Geometroidea</taxon>
        <taxon>Geometridae</taxon>
        <taxon>Larentiinae</taxon>
        <taxon>Operophtera</taxon>
    </lineage>
</organism>
<evidence type="ECO:0000313" key="3">
    <source>
        <dbReference type="EMBL" id="KOB76061.1"/>
    </source>
</evidence>
<dbReference type="Proteomes" id="UP000037510">
    <property type="component" value="Unassembled WGS sequence"/>
</dbReference>
<proteinExistence type="predicted"/>
<evidence type="ECO:0000313" key="4">
    <source>
        <dbReference type="Proteomes" id="UP000037510"/>
    </source>
</evidence>
<dbReference type="GO" id="GO:0007005">
    <property type="term" value="P:mitochondrion organization"/>
    <property type="evidence" value="ECO:0007669"/>
    <property type="project" value="TreeGrafter"/>
</dbReference>
<dbReference type="PANTHER" id="PTHR16166">
    <property type="entry name" value="VACUOLAR PROTEIN SORTING-ASSOCIATED PROTEIN VPS13"/>
    <property type="match status" value="1"/>
</dbReference>
<dbReference type="PANTHER" id="PTHR16166:SF141">
    <property type="entry name" value="INTERMEMBRANE LIPID TRANSFER PROTEIN VPS13D"/>
    <property type="match status" value="1"/>
</dbReference>